<evidence type="ECO:0000313" key="1">
    <source>
        <dbReference type="EMBL" id="EJK48866.1"/>
    </source>
</evidence>
<sequence length="103" mass="10567">LTTADADAVGENPSGPIVVFVIRGTPKPFHLTPIDGSIVRARTGTGGARRRLAALYFGSWGLSPTGGVRGEQGRNMAIASIEVLPLQFAADGSLLAAPLASCH</sequence>
<accession>K0RIW3</accession>
<protein>
    <submittedName>
        <fullName evidence="1">Uncharacterized protein</fullName>
    </submittedName>
</protein>
<proteinExistence type="predicted"/>
<dbReference type="EMBL" id="AGNL01045345">
    <property type="protein sequence ID" value="EJK48866.1"/>
    <property type="molecule type" value="Genomic_DNA"/>
</dbReference>
<feature type="non-terminal residue" evidence="1">
    <location>
        <position position="1"/>
    </location>
</feature>
<reference evidence="1 2" key="1">
    <citation type="journal article" date="2012" name="Genome Biol.">
        <title>Genome and low-iron response of an oceanic diatom adapted to chronic iron limitation.</title>
        <authorList>
            <person name="Lommer M."/>
            <person name="Specht M."/>
            <person name="Roy A.S."/>
            <person name="Kraemer L."/>
            <person name="Andreson R."/>
            <person name="Gutowska M.A."/>
            <person name="Wolf J."/>
            <person name="Bergner S.V."/>
            <person name="Schilhabel M.B."/>
            <person name="Klostermeier U.C."/>
            <person name="Beiko R.G."/>
            <person name="Rosenstiel P."/>
            <person name="Hippler M."/>
            <person name="Laroche J."/>
        </authorList>
    </citation>
    <scope>NUCLEOTIDE SEQUENCE [LARGE SCALE GENOMIC DNA]</scope>
    <source>
        <strain evidence="1 2">CCMP1005</strain>
    </source>
</reference>
<keyword evidence="2" id="KW-1185">Reference proteome</keyword>
<gene>
    <name evidence="1" type="ORF">THAOC_32302</name>
</gene>
<evidence type="ECO:0000313" key="2">
    <source>
        <dbReference type="Proteomes" id="UP000266841"/>
    </source>
</evidence>
<comment type="caution">
    <text evidence="1">The sequence shown here is derived from an EMBL/GenBank/DDBJ whole genome shotgun (WGS) entry which is preliminary data.</text>
</comment>
<dbReference type="AlphaFoldDB" id="K0RIW3"/>
<dbReference type="Proteomes" id="UP000266841">
    <property type="component" value="Unassembled WGS sequence"/>
</dbReference>
<organism evidence="1 2">
    <name type="scientific">Thalassiosira oceanica</name>
    <name type="common">Marine diatom</name>
    <dbReference type="NCBI Taxonomy" id="159749"/>
    <lineage>
        <taxon>Eukaryota</taxon>
        <taxon>Sar</taxon>
        <taxon>Stramenopiles</taxon>
        <taxon>Ochrophyta</taxon>
        <taxon>Bacillariophyta</taxon>
        <taxon>Coscinodiscophyceae</taxon>
        <taxon>Thalassiosirophycidae</taxon>
        <taxon>Thalassiosirales</taxon>
        <taxon>Thalassiosiraceae</taxon>
        <taxon>Thalassiosira</taxon>
    </lineage>
</organism>
<name>K0RIW3_THAOC</name>